<dbReference type="GO" id="GO:0050660">
    <property type="term" value="F:flavin adenine dinucleotide binding"/>
    <property type="evidence" value="ECO:0007669"/>
    <property type="project" value="TreeGrafter"/>
</dbReference>
<dbReference type="AlphaFoldDB" id="A0A157SXM5"/>
<dbReference type="Gene3D" id="3.40.50.970">
    <property type="match status" value="1"/>
</dbReference>
<proteinExistence type="inferred from homology"/>
<dbReference type="InterPro" id="IPR029061">
    <property type="entry name" value="THDP-binding"/>
</dbReference>
<gene>
    <name evidence="8" type="ORF">SSOP1_0155</name>
</gene>
<feature type="domain" description="Thiamine pyrophosphate enzyme central" evidence="6">
    <location>
        <begin position="231"/>
        <end position="366"/>
    </location>
</feature>
<dbReference type="InterPro" id="IPR029035">
    <property type="entry name" value="DHS-like_NAD/FAD-binding_dom"/>
</dbReference>
<dbReference type="GO" id="GO:0030976">
    <property type="term" value="F:thiamine pyrophosphate binding"/>
    <property type="evidence" value="ECO:0007669"/>
    <property type="project" value="InterPro"/>
</dbReference>
<dbReference type="SUPFAM" id="SSF52518">
    <property type="entry name" value="Thiamin diphosphate-binding fold (THDP-binding)"/>
    <property type="match status" value="1"/>
</dbReference>
<dbReference type="GO" id="GO:0000287">
    <property type="term" value="F:magnesium ion binding"/>
    <property type="evidence" value="ECO:0007669"/>
    <property type="project" value="InterPro"/>
</dbReference>
<comment type="similarity">
    <text evidence="2">Belongs to the TPP enzyme family.</text>
</comment>
<dbReference type="PANTHER" id="PTHR18968:SF13">
    <property type="entry name" value="ACETOLACTATE SYNTHASE CATALYTIC SUBUNIT, MITOCHONDRIAL"/>
    <property type="match status" value="1"/>
</dbReference>
<dbReference type="GO" id="GO:0047553">
    <property type="term" value="F:2-oxoglutarate synthase activity"/>
    <property type="evidence" value="ECO:0007669"/>
    <property type="project" value="UniProtKB-ARBA"/>
</dbReference>
<dbReference type="EMBL" id="LT549890">
    <property type="protein sequence ID" value="SAI83709.1"/>
    <property type="molecule type" value="Genomic_DNA"/>
</dbReference>
<organism evidence="8 9">
    <name type="scientific">Saccharolobus solfataricus</name>
    <name type="common">Sulfolobus solfataricus</name>
    <dbReference type="NCBI Taxonomy" id="2287"/>
    <lineage>
        <taxon>Archaea</taxon>
        <taxon>Thermoproteota</taxon>
        <taxon>Thermoprotei</taxon>
        <taxon>Sulfolobales</taxon>
        <taxon>Sulfolobaceae</taxon>
        <taxon>Saccharolobus</taxon>
    </lineage>
</organism>
<accession>A0A157SXM5</accession>
<name>A0A157SXM5_SACSO</name>
<comment type="function">
    <text evidence="1">Catalyzes the coenzyme A-dependent oxidative decarboxylation of different 2-oxoacids such as 2-oxoglutarate, pyruvate and 2-oxobutyrate to form their CoA derivatives.</text>
</comment>
<dbReference type="EC" id="1.2.7.11" evidence="4"/>
<dbReference type="GO" id="GO:0003984">
    <property type="term" value="F:acetolactate synthase activity"/>
    <property type="evidence" value="ECO:0007669"/>
    <property type="project" value="TreeGrafter"/>
</dbReference>
<dbReference type="PATRIC" id="fig|2287.9.peg.167"/>
<evidence type="ECO:0000256" key="3">
    <source>
        <dbReference type="ARBA" id="ARBA00011631"/>
    </source>
</evidence>
<dbReference type="Gene3D" id="3.40.50.1220">
    <property type="entry name" value="TPP-binding domain"/>
    <property type="match status" value="1"/>
</dbReference>
<evidence type="ECO:0000313" key="9">
    <source>
        <dbReference type="Proteomes" id="UP000076770"/>
    </source>
</evidence>
<evidence type="ECO:0000256" key="1">
    <source>
        <dbReference type="ARBA" id="ARBA00003908"/>
    </source>
</evidence>
<dbReference type="GO" id="GO:0019164">
    <property type="term" value="F:pyruvate synthase activity"/>
    <property type="evidence" value="ECO:0007669"/>
    <property type="project" value="UniProtKB-ARBA"/>
</dbReference>
<dbReference type="InterPro" id="IPR012001">
    <property type="entry name" value="Thiamin_PyroP_enz_TPP-bd_dom"/>
</dbReference>
<dbReference type="PANTHER" id="PTHR18968">
    <property type="entry name" value="THIAMINE PYROPHOSPHATE ENZYMES"/>
    <property type="match status" value="1"/>
</dbReference>
<evidence type="ECO:0000256" key="5">
    <source>
        <dbReference type="ARBA" id="ARBA00048893"/>
    </source>
</evidence>
<reference evidence="9" key="1">
    <citation type="submission" date="2016-04" db="EMBL/GenBank/DDBJ databases">
        <authorList>
            <person name="Shah S.A."/>
            <person name="Garrett R.A."/>
        </authorList>
    </citation>
    <scope>NUCLEOTIDE SEQUENCE [LARGE SCALE GENOMIC DNA]</scope>
    <source>
        <strain evidence="9">ATCC 35091 / DSM 1616 / JCM 8930 / NBRC 15331 / P1</strain>
    </source>
</reference>
<dbReference type="Pfam" id="PF00205">
    <property type="entry name" value="TPP_enzyme_M"/>
    <property type="match status" value="1"/>
</dbReference>
<dbReference type="InterPro" id="IPR045229">
    <property type="entry name" value="TPP_enz"/>
</dbReference>
<dbReference type="InterPro" id="IPR012000">
    <property type="entry name" value="Thiamin_PyroP_enz_cen_dom"/>
</dbReference>
<evidence type="ECO:0000259" key="6">
    <source>
        <dbReference type="Pfam" id="PF00205"/>
    </source>
</evidence>
<dbReference type="CDD" id="cd07035">
    <property type="entry name" value="TPP_PYR_POX_like"/>
    <property type="match status" value="1"/>
</dbReference>
<dbReference type="GO" id="GO:0018491">
    <property type="term" value="F:2-oxobutyrate synthase activity"/>
    <property type="evidence" value="ECO:0007669"/>
    <property type="project" value="UniProtKB-ARBA"/>
</dbReference>
<dbReference type="Pfam" id="PF02776">
    <property type="entry name" value="TPP_enzyme_N"/>
    <property type="match status" value="1"/>
</dbReference>
<sequence>MTPVISRVRIPPPAFRRDLKSSSNYNVSMSQPKRKEETVGVEMKGEEALAYVLNDIGLTKVFTTYSLPNIVKEMLKKYNIEVDFSISVKDASWLAYAYAMENNSVGTIIQIPGSKLTDAVDVIAQAYMESVPLLIISSVRSHKDTGRARIGEFRTIDDLSNILSPIIKTKERVISIEEITVTIEKAYKEAVSNRPRPSYVEISEDLFRAKAYPLSTAGQKPEKRTPDKNSVAKVAELLTNAKLPVIIAGYGVVLSDAEDMLVELAELIDSPVVTTFKAKGSIPSNHKLFAGEGLGAFSTSAANYLIENADVILALGTRFTQLSTAGWSLKYKGILVHNNVDGEDIGKVFMPHVPIVADTGLFLRELLTQLKAKIKEKINRGASDIIYKTQRQAYPITSHNDIWPIDVVKMLSSIGGFEKVYVDISATTIDLVRLPINAKKTWYTAESLLERGIAVGGIIASKYVAYGITDIEGILPHLSLLKYKMDKIKGKLIILNDGGANYIEVSNSDLPTIARSQTSFNANFDEIAEKALGGVTVNTLTELEEALKSVDKKIINVKIDPNFESVILSRI</sequence>
<evidence type="ECO:0000259" key="7">
    <source>
        <dbReference type="Pfam" id="PF02776"/>
    </source>
</evidence>
<evidence type="ECO:0000256" key="4">
    <source>
        <dbReference type="ARBA" id="ARBA00012691"/>
    </source>
</evidence>
<dbReference type="Proteomes" id="UP000076770">
    <property type="component" value="Chromosome i"/>
</dbReference>
<dbReference type="GO" id="GO:0005948">
    <property type="term" value="C:acetolactate synthase complex"/>
    <property type="evidence" value="ECO:0007669"/>
    <property type="project" value="TreeGrafter"/>
</dbReference>
<dbReference type="SUPFAM" id="SSF52467">
    <property type="entry name" value="DHS-like NAD/FAD-binding domain"/>
    <property type="match status" value="1"/>
</dbReference>
<dbReference type="GO" id="GO:0009097">
    <property type="term" value="P:isoleucine biosynthetic process"/>
    <property type="evidence" value="ECO:0007669"/>
    <property type="project" value="TreeGrafter"/>
</dbReference>
<dbReference type="GO" id="GO:0009099">
    <property type="term" value="P:L-valine biosynthetic process"/>
    <property type="evidence" value="ECO:0007669"/>
    <property type="project" value="TreeGrafter"/>
</dbReference>
<evidence type="ECO:0000313" key="8">
    <source>
        <dbReference type="EMBL" id="SAI83709.1"/>
    </source>
</evidence>
<protein>
    <recommendedName>
        <fullName evidence="4">2-oxoacid oxidoreductase (ferredoxin)</fullName>
        <ecNumber evidence="4">1.2.7.11</ecNumber>
    </recommendedName>
</protein>
<comment type="subunit">
    <text evidence="3">Heterodimer composed of an alpha and a beta subunit.</text>
</comment>
<comment type="catalytic activity">
    <reaction evidence="5">
        <text>a 2-oxocarboxylate + 2 oxidized [2Fe-2S]-[ferredoxin] + CoA = an acyl-CoA + 2 reduced [2Fe-2S]-[ferredoxin] + CO2 + H(+)</text>
        <dbReference type="Rhea" id="RHEA:42316"/>
        <dbReference type="Rhea" id="RHEA-COMP:10000"/>
        <dbReference type="Rhea" id="RHEA-COMP:10001"/>
        <dbReference type="ChEBI" id="CHEBI:15378"/>
        <dbReference type="ChEBI" id="CHEBI:16526"/>
        <dbReference type="ChEBI" id="CHEBI:33737"/>
        <dbReference type="ChEBI" id="CHEBI:33738"/>
        <dbReference type="ChEBI" id="CHEBI:35179"/>
        <dbReference type="ChEBI" id="CHEBI:57287"/>
        <dbReference type="ChEBI" id="CHEBI:58342"/>
        <dbReference type="EC" id="1.2.7.11"/>
    </reaction>
</comment>
<evidence type="ECO:0000256" key="2">
    <source>
        <dbReference type="ARBA" id="ARBA00007812"/>
    </source>
</evidence>
<feature type="domain" description="Thiamine pyrophosphate enzyme N-terminal TPP-binding" evidence="7">
    <location>
        <begin position="43"/>
        <end position="150"/>
    </location>
</feature>